<feature type="domain" description="Disease resistance R13L4/SHOC-2-like LRR" evidence="4">
    <location>
        <begin position="185"/>
        <end position="412"/>
    </location>
</feature>
<dbReference type="SMART" id="SM00365">
    <property type="entry name" value="LRR_SD22"/>
    <property type="match status" value="5"/>
</dbReference>
<keyword evidence="2" id="KW-0677">Repeat</keyword>
<dbReference type="InterPro" id="IPR055414">
    <property type="entry name" value="LRR_R13L4/SHOC2-like"/>
</dbReference>
<dbReference type="InterPro" id="IPR050836">
    <property type="entry name" value="SDS22/Internalin_LRR"/>
</dbReference>
<name>A0A8B8CSX3_CRAVI</name>
<feature type="compositionally biased region" description="Basic and acidic residues" evidence="3">
    <location>
        <begin position="144"/>
        <end position="153"/>
    </location>
</feature>
<keyword evidence="5" id="KW-1185">Reference proteome</keyword>
<dbReference type="GeneID" id="111121780"/>
<protein>
    <submittedName>
        <fullName evidence="6">LOW QUALITY PROTEIN: protein phosphatase 1 regulatory subunit 7-like</fullName>
    </submittedName>
</protein>
<dbReference type="Pfam" id="PF23598">
    <property type="entry name" value="LRR_14"/>
    <property type="match status" value="1"/>
</dbReference>
<dbReference type="InterPro" id="IPR001611">
    <property type="entry name" value="Leu-rich_rpt"/>
</dbReference>
<organism evidence="5 6">
    <name type="scientific">Crassostrea virginica</name>
    <name type="common">Eastern oyster</name>
    <dbReference type="NCBI Taxonomy" id="6565"/>
    <lineage>
        <taxon>Eukaryota</taxon>
        <taxon>Metazoa</taxon>
        <taxon>Spiralia</taxon>
        <taxon>Lophotrochozoa</taxon>
        <taxon>Mollusca</taxon>
        <taxon>Bivalvia</taxon>
        <taxon>Autobranchia</taxon>
        <taxon>Pteriomorphia</taxon>
        <taxon>Ostreida</taxon>
        <taxon>Ostreoidea</taxon>
        <taxon>Ostreidae</taxon>
        <taxon>Crassostrea</taxon>
    </lineage>
</organism>
<proteinExistence type="predicted"/>
<accession>A0A8B8CSX3</accession>
<evidence type="ECO:0000313" key="6">
    <source>
        <dbReference type="RefSeq" id="XP_022318918.1"/>
    </source>
</evidence>
<keyword evidence="1" id="KW-0433">Leucine-rich repeat</keyword>
<dbReference type="SMART" id="SM00369">
    <property type="entry name" value="LRR_TYP"/>
    <property type="match status" value="4"/>
</dbReference>
<dbReference type="InterPro" id="IPR032675">
    <property type="entry name" value="LRR_dom_sf"/>
</dbReference>
<evidence type="ECO:0000259" key="4">
    <source>
        <dbReference type="Pfam" id="PF23598"/>
    </source>
</evidence>
<dbReference type="RefSeq" id="XP_022318918.1">
    <property type="nucleotide sequence ID" value="XM_022463210.1"/>
</dbReference>
<dbReference type="Proteomes" id="UP000694844">
    <property type="component" value="Chromosome 2"/>
</dbReference>
<sequence>MEGRLKARSSGSVPSTLGRQIGVLPVGNPPPRARRPNPRQLLPPPLQNRKYTEGSCGPAQFSEAESDKTLSGRTKNEQLSAKLGKVKVKQASPPSSDISSRPLSKKYAPSPPQSSRSLRSLGSPAKVRDTLSSARSSDGPSENETEKEQELWVKKPSKTVTEKEILDQNQETDVSRIYDINLHAAELTVVPMLDKFSNLRVLDLSCNFIEKIEKLDQCKDLRELKLYDNRLTTVENLKNLKELVMLQLQYNKVKQLGKGLVALSKLKSLRIDCNKILRLDASELSCCVQLTSINISYNHVDSLSALNYLPNLEECYAAGNRIKTLELSRCKKLQDIDVSKNRITDLSGIKSLPNLQTLNVSSNQITSLKPLGKSKNLQELYASGNRISELSFVPDFFPRLEILNISCNNIKTLDEVCVLEKCEDIAELFLYENPFCAPGAEHAHYMGEIQAIIPQLEILDGAHIKDTQRGAPLMRPMSASTIISVRQVETQMKAMDNEMSSFEKSILDRFESLRTSCGLDLTDSPLSNRRPEPTPSLTSQRPSSKSSSRSKIRDALQFASQNFDEPA</sequence>
<dbReference type="PANTHER" id="PTHR46652:SF3">
    <property type="entry name" value="LEUCINE-RICH REPEAT-CONTAINING PROTEIN 9"/>
    <property type="match status" value="1"/>
</dbReference>
<evidence type="ECO:0000256" key="2">
    <source>
        <dbReference type="ARBA" id="ARBA00022737"/>
    </source>
</evidence>
<feature type="compositionally biased region" description="Low complexity" evidence="3">
    <location>
        <begin position="113"/>
        <end position="124"/>
    </location>
</feature>
<feature type="compositionally biased region" description="Polar residues" evidence="3">
    <location>
        <begin position="92"/>
        <end position="102"/>
    </location>
</feature>
<feature type="compositionally biased region" description="Basic and acidic residues" evidence="3">
    <location>
        <begin position="65"/>
        <end position="76"/>
    </location>
</feature>
<dbReference type="PANTHER" id="PTHR46652">
    <property type="entry name" value="LEUCINE-RICH REPEAT AND IQ DOMAIN-CONTAINING PROTEIN 1-RELATED"/>
    <property type="match status" value="1"/>
</dbReference>
<dbReference type="SUPFAM" id="SSF52058">
    <property type="entry name" value="L domain-like"/>
    <property type="match status" value="1"/>
</dbReference>
<dbReference type="AlphaFoldDB" id="A0A8B8CSX3"/>
<gene>
    <name evidence="6" type="primary">LOC111121780</name>
</gene>
<evidence type="ECO:0000256" key="3">
    <source>
        <dbReference type="SAM" id="MobiDB-lite"/>
    </source>
</evidence>
<dbReference type="SMART" id="SM00364">
    <property type="entry name" value="LRR_BAC"/>
    <property type="match status" value="5"/>
</dbReference>
<reference evidence="6" key="1">
    <citation type="submission" date="2025-08" db="UniProtKB">
        <authorList>
            <consortium name="RefSeq"/>
        </authorList>
    </citation>
    <scope>IDENTIFICATION</scope>
    <source>
        <tissue evidence="6">Whole sample</tissue>
    </source>
</reference>
<dbReference type="PROSITE" id="PS51450">
    <property type="entry name" value="LRR"/>
    <property type="match status" value="7"/>
</dbReference>
<feature type="compositionally biased region" description="Polar residues" evidence="3">
    <location>
        <begin position="9"/>
        <end position="18"/>
    </location>
</feature>
<dbReference type="Gene3D" id="3.80.10.10">
    <property type="entry name" value="Ribonuclease Inhibitor"/>
    <property type="match status" value="2"/>
</dbReference>
<dbReference type="InterPro" id="IPR003591">
    <property type="entry name" value="Leu-rich_rpt_typical-subtyp"/>
</dbReference>
<feature type="region of interest" description="Disordered" evidence="3">
    <location>
        <begin position="521"/>
        <end position="567"/>
    </location>
</feature>
<feature type="compositionally biased region" description="Polar residues" evidence="3">
    <location>
        <begin position="558"/>
        <end position="567"/>
    </location>
</feature>
<feature type="compositionally biased region" description="Low complexity" evidence="3">
    <location>
        <begin position="535"/>
        <end position="549"/>
    </location>
</feature>
<dbReference type="OrthoDB" id="1574204at2759"/>
<feature type="compositionally biased region" description="Polar residues" evidence="3">
    <location>
        <begin position="130"/>
        <end position="140"/>
    </location>
</feature>
<evidence type="ECO:0000256" key="1">
    <source>
        <dbReference type="ARBA" id="ARBA00022614"/>
    </source>
</evidence>
<evidence type="ECO:0000313" key="5">
    <source>
        <dbReference type="Proteomes" id="UP000694844"/>
    </source>
</evidence>
<dbReference type="KEGG" id="cvn:111121780"/>
<feature type="region of interest" description="Disordered" evidence="3">
    <location>
        <begin position="1"/>
        <end position="154"/>
    </location>
</feature>